<dbReference type="SMART" id="SM00346">
    <property type="entry name" value="HTH_ICLR"/>
    <property type="match status" value="1"/>
</dbReference>
<evidence type="ECO:0000256" key="3">
    <source>
        <dbReference type="ARBA" id="ARBA00023163"/>
    </source>
</evidence>
<dbReference type="RefSeq" id="WP_378036290.1">
    <property type="nucleotide sequence ID" value="NZ_JBHSIV010000010.1"/>
</dbReference>
<evidence type="ECO:0000313" key="7">
    <source>
        <dbReference type="Proteomes" id="UP001595947"/>
    </source>
</evidence>
<dbReference type="SUPFAM" id="SSF46785">
    <property type="entry name" value="Winged helix' DNA-binding domain"/>
    <property type="match status" value="1"/>
</dbReference>
<dbReference type="PROSITE" id="PS51078">
    <property type="entry name" value="ICLR_ED"/>
    <property type="match status" value="1"/>
</dbReference>
<dbReference type="InterPro" id="IPR014757">
    <property type="entry name" value="Tscrpt_reg_IclR_C"/>
</dbReference>
<feature type="domain" description="IclR-ED" evidence="5">
    <location>
        <begin position="86"/>
        <end position="265"/>
    </location>
</feature>
<dbReference type="PROSITE" id="PS51077">
    <property type="entry name" value="HTH_ICLR"/>
    <property type="match status" value="1"/>
</dbReference>
<dbReference type="Pfam" id="PF01614">
    <property type="entry name" value="IclR_C"/>
    <property type="match status" value="1"/>
</dbReference>
<evidence type="ECO:0000256" key="2">
    <source>
        <dbReference type="ARBA" id="ARBA00023125"/>
    </source>
</evidence>
<evidence type="ECO:0000259" key="4">
    <source>
        <dbReference type="PROSITE" id="PS51077"/>
    </source>
</evidence>
<keyword evidence="3" id="KW-0804">Transcription</keyword>
<accession>A0ABV9YNK8</accession>
<comment type="caution">
    <text evidence="6">The sequence shown here is derived from an EMBL/GenBank/DDBJ whole genome shotgun (WGS) entry which is preliminary data.</text>
</comment>
<protein>
    <submittedName>
        <fullName evidence="6">IclR family transcriptional regulator</fullName>
    </submittedName>
</protein>
<name>A0ABV9YNK8_9PSEU</name>
<dbReference type="Gene3D" id="1.10.10.10">
    <property type="entry name" value="Winged helix-like DNA-binding domain superfamily/Winged helix DNA-binding domain"/>
    <property type="match status" value="1"/>
</dbReference>
<sequence>MDVTHPDPPTPLAVPLAGRGTATGPVVARALRLLAAFSDERPTMTLSELARRAEVPLSTAHRLVADLEAWGALERDGAGRYQIGLRLFEVGALAPRGPGLRERALPYLEDLCQVTRENVQLAVREDEEVVYVERLAGTRAVRVLTRVGGRFALTATGVGLVLLAYAPADVVERVLTGPFPRHTPWTLADPARIRECLSAVRSRGYAVSDRQVTEDALSVAAPVRDASGEVVAALSVVAHRGTPPVSVLAPLVRTSASGVSHALAARPGRRPVRPSA</sequence>
<dbReference type="InterPro" id="IPR050707">
    <property type="entry name" value="HTH_MetabolicPath_Reg"/>
</dbReference>
<dbReference type="Proteomes" id="UP001595947">
    <property type="component" value="Unassembled WGS sequence"/>
</dbReference>
<organism evidence="6 7">
    <name type="scientific">Actinomycetospora atypica</name>
    <dbReference type="NCBI Taxonomy" id="1290095"/>
    <lineage>
        <taxon>Bacteria</taxon>
        <taxon>Bacillati</taxon>
        <taxon>Actinomycetota</taxon>
        <taxon>Actinomycetes</taxon>
        <taxon>Pseudonocardiales</taxon>
        <taxon>Pseudonocardiaceae</taxon>
        <taxon>Actinomycetospora</taxon>
    </lineage>
</organism>
<dbReference type="EMBL" id="JBHSIV010000010">
    <property type="protein sequence ID" value="MFC5062943.1"/>
    <property type="molecule type" value="Genomic_DNA"/>
</dbReference>
<dbReference type="InterPro" id="IPR029016">
    <property type="entry name" value="GAF-like_dom_sf"/>
</dbReference>
<feature type="domain" description="HTH iclR-type" evidence="4">
    <location>
        <begin position="24"/>
        <end position="85"/>
    </location>
</feature>
<gene>
    <name evidence="6" type="ORF">ACFPBZ_12065</name>
</gene>
<dbReference type="PROSITE" id="PS00356">
    <property type="entry name" value="HTH_LACI_1"/>
    <property type="match status" value="1"/>
</dbReference>
<dbReference type="Gene3D" id="3.30.450.40">
    <property type="match status" value="1"/>
</dbReference>
<reference evidence="7" key="1">
    <citation type="journal article" date="2019" name="Int. J. Syst. Evol. Microbiol.">
        <title>The Global Catalogue of Microorganisms (GCM) 10K type strain sequencing project: providing services to taxonomists for standard genome sequencing and annotation.</title>
        <authorList>
            <consortium name="The Broad Institute Genomics Platform"/>
            <consortium name="The Broad Institute Genome Sequencing Center for Infectious Disease"/>
            <person name="Wu L."/>
            <person name="Ma J."/>
        </authorList>
    </citation>
    <scope>NUCLEOTIDE SEQUENCE [LARGE SCALE GENOMIC DNA]</scope>
    <source>
        <strain evidence="7">CGMCC 4.7093</strain>
    </source>
</reference>
<keyword evidence="7" id="KW-1185">Reference proteome</keyword>
<dbReference type="SUPFAM" id="SSF55781">
    <property type="entry name" value="GAF domain-like"/>
    <property type="match status" value="1"/>
</dbReference>
<evidence type="ECO:0000259" key="5">
    <source>
        <dbReference type="PROSITE" id="PS51078"/>
    </source>
</evidence>
<dbReference type="InterPro" id="IPR036388">
    <property type="entry name" value="WH-like_DNA-bd_sf"/>
</dbReference>
<proteinExistence type="predicted"/>
<dbReference type="Pfam" id="PF09339">
    <property type="entry name" value="HTH_IclR"/>
    <property type="match status" value="1"/>
</dbReference>
<dbReference type="InterPro" id="IPR036390">
    <property type="entry name" value="WH_DNA-bd_sf"/>
</dbReference>
<evidence type="ECO:0000256" key="1">
    <source>
        <dbReference type="ARBA" id="ARBA00023015"/>
    </source>
</evidence>
<keyword evidence="2" id="KW-0238">DNA-binding</keyword>
<dbReference type="PANTHER" id="PTHR30136:SF24">
    <property type="entry name" value="HTH-TYPE TRANSCRIPTIONAL REPRESSOR ALLR"/>
    <property type="match status" value="1"/>
</dbReference>
<evidence type="ECO:0000313" key="6">
    <source>
        <dbReference type="EMBL" id="MFC5062943.1"/>
    </source>
</evidence>
<dbReference type="PANTHER" id="PTHR30136">
    <property type="entry name" value="HELIX-TURN-HELIX TRANSCRIPTIONAL REGULATOR, ICLR FAMILY"/>
    <property type="match status" value="1"/>
</dbReference>
<dbReference type="InterPro" id="IPR005471">
    <property type="entry name" value="Tscrpt_reg_IclR_N"/>
</dbReference>
<keyword evidence="1" id="KW-0805">Transcription regulation</keyword>